<dbReference type="EMBL" id="JADZSC010000002">
    <property type="protein sequence ID" value="MBH0230997.1"/>
    <property type="molecule type" value="Genomic_DNA"/>
</dbReference>
<evidence type="ECO:0000313" key="1">
    <source>
        <dbReference type="EMBL" id="MBH0230997.1"/>
    </source>
</evidence>
<dbReference type="AlphaFoldDB" id="A0A931MVU0"/>
<gene>
    <name evidence="1" type="ORF">H0267_12285</name>
</gene>
<sequence>MNREEKEYLVSKVTDEIYQAYPFLWEKFGENGIERTKEDNYHHLDHLAAACEMKSEMLFIDYTNWLNNVLTSRGVDSHLIVDNFERLLRLLGEKSWNSQDEVICYKNYLQAAIEHMHTLWHEEE</sequence>
<reference evidence="1 2" key="1">
    <citation type="journal article" date="2005" name="Int. J. Syst. Evol. Microbiol.">
        <title>Halobacillus yeomjeoni sp. nov., isolated from a marine solar saltern in Korea.</title>
        <authorList>
            <person name="Yoon J.H."/>
            <person name="Kang S.J."/>
            <person name="Lee C.H."/>
            <person name="Oh H.W."/>
            <person name="Oh T.K."/>
        </authorList>
    </citation>
    <scope>NUCLEOTIDE SEQUENCE [LARGE SCALE GENOMIC DNA]</scope>
    <source>
        <strain evidence="1 2">KCTC 3957</strain>
    </source>
</reference>
<dbReference type="RefSeq" id="WP_197317598.1">
    <property type="nucleotide sequence ID" value="NZ_JADZSC010000002.1"/>
</dbReference>
<dbReference type="Proteomes" id="UP000614490">
    <property type="component" value="Unassembled WGS sequence"/>
</dbReference>
<accession>A0A931MVU0</accession>
<proteinExistence type="predicted"/>
<name>A0A931MVU0_9BACI</name>
<evidence type="ECO:0000313" key="2">
    <source>
        <dbReference type="Proteomes" id="UP000614490"/>
    </source>
</evidence>
<protein>
    <submittedName>
        <fullName evidence="1">Uncharacterized protein</fullName>
    </submittedName>
</protein>
<comment type="caution">
    <text evidence="1">The sequence shown here is derived from an EMBL/GenBank/DDBJ whole genome shotgun (WGS) entry which is preliminary data.</text>
</comment>
<keyword evidence="2" id="KW-1185">Reference proteome</keyword>
<organism evidence="1 2">
    <name type="scientific">Halobacillus yeomjeoni</name>
    <dbReference type="NCBI Taxonomy" id="311194"/>
    <lineage>
        <taxon>Bacteria</taxon>
        <taxon>Bacillati</taxon>
        <taxon>Bacillota</taxon>
        <taxon>Bacilli</taxon>
        <taxon>Bacillales</taxon>
        <taxon>Bacillaceae</taxon>
        <taxon>Halobacillus</taxon>
    </lineage>
</organism>